<keyword evidence="6" id="KW-1015">Disulfide bond</keyword>
<comment type="subcellular location">
    <subcellularLocation>
        <location evidence="1">Secreted</location>
    </subcellularLocation>
</comment>
<keyword evidence="8" id="KW-0732">Signal</keyword>
<keyword evidence="11" id="KW-1185">Reference proteome</keyword>
<dbReference type="AlphaFoldDB" id="A0A8S1CBF4"/>
<evidence type="ECO:0000256" key="5">
    <source>
        <dbReference type="ARBA" id="ARBA00022825"/>
    </source>
</evidence>
<dbReference type="FunFam" id="2.40.10.10:FF:000015">
    <property type="entry name" value="Atrial natriuretic peptide-converting enzyme"/>
    <property type="match status" value="1"/>
</dbReference>
<evidence type="ECO:0000256" key="6">
    <source>
        <dbReference type="ARBA" id="ARBA00023157"/>
    </source>
</evidence>
<dbReference type="GO" id="GO:0004252">
    <property type="term" value="F:serine-type endopeptidase activity"/>
    <property type="evidence" value="ECO:0007669"/>
    <property type="project" value="InterPro"/>
</dbReference>
<evidence type="ECO:0000256" key="8">
    <source>
        <dbReference type="SAM" id="SignalP"/>
    </source>
</evidence>
<dbReference type="InterPro" id="IPR043504">
    <property type="entry name" value="Peptidase_S1_PA_chymotrypsin"/>
</dbReference>
<feature type="domain" description="Peptidase S1" evidence="9">
    <location>
        <begin position="72"/>
        <end position="318"/>
    </location>
</feature>
<dbReference type="Proteomes" id="UP000494165">
    <property type="component" value="Unassembled WGS sequence"/>
</dbReference>
<evidence type="ECO:0000256" key="1">
    <source>
        <dbReference type="ARBA" id="ARBA00004613"/>
    </source>
</evidence>
<dbReference type="EMBL" id="CADEPI010000009">
    <property type="protein sequence ID" value="CAB3362749.1"/>
    <property type="molecule type" value="Genomic_DNA"/>
</dbReference>
<dbReference type="Pfam" id="PF00089">
    <property type="entry name" value="Trypsin"/>
    <property type="match status" value="1"/>
</dbReference>
<evidence type="ECO:0000256" key="3">
    <source>
        <dbReference type="ARBA" id="ARBA00022670"/>
    </source>
</evidence>
<keyword evidence="4 7" id="KW-0378">Hydrolase</keyword>
<evidence type="ECO:0000256" key="4">
    <source>
        <dbReference type="ARBA" id="ARBA00022801"/>
    </source>
</evidence>
<dbReference type="InterPro" id="IPR001254">
    <property type="entry name" value="Trypsin_dom"/>
</dbReference>
<evidence type="ECO:0000313" key="10">
    <source>
        <dbReference type="EMBL" id="CAB3362749.1"/>
    </source>
</evidence>
<comment type="caution">
    <text evidence="10">The sequence shown here is derived from an EMBL/GenBank/DDBJ whole genome shotgun (WGS) entry which is preliminary data.</text>
</comment>
<dbReference type="InterPro" id="IPR009003">
    <property type="entry name" value="Peptidase_S1_PA"/>
</dbReference>
<keyword evidence="3 7" id="KW-0645">Protease</keyword>
<feature type="signal peptide" evidence="8">
    <location>
        <begin position="1"/>
        <end position="24"/>
    </location>
</feature>
<dbReference type="GO" id="GO:0006508">
    <property type="term" value="P:proteolysis"/>
    <property type="evidence" value="ECO:0007669"/>
    <property type="project" value="UniProtKB-KW"/>
</dbReference>
<keyword evidence="5 7" id="KW-0720">Serine protease</keyword>
<organism evidence="10 11">
    <name type="scientific">Cloeon dipterum</name>
    <dbReference type="NCBI Taxonomy" id="197152"/>
    <lineage>
        <taxon>Eukaryota</taxon>
        <taxon>Metazoa</taxon>
        <taxon>Ecdysozoa</taxon>
        <taxon>Arthropoda</taxon>
        <taxon>Hexapoda</taxon>
        <taxon>Insecta</taxon>
        <taxon>Pterygota</taxon>
        <taxon>Palaeoptera</taxon>
        <taxon>Ephemeroptera</taxon>
        <taxon>Pisciforma</taxon>
        <taxon>Baetidae</taxon>
        <taxon>Cloeon</taxon>
    </lineage>
</organism>
<dbReference type="SMART" id="SM00020">
    <property type="entry name" value="Tryp_SPc"/>
    <property type="match status" value="1"/>
</dbReference>
<dbReference type="GO" id="GO:0005576">
    <property type="term" value="C:extracellular region"/>
    <property type="evidence" value="ECO:0007669"/>
    <property type="project" value="UniProtKB-SubCell"/>
</dbReference>
<reference evidence="10 11" key="1">
    <citation type="submission" date="2020-04" db="EMBL/GenBank/DDBJ databases">
        <authorList>
            <person name="Alioto T."/>
            <person name="Alioto T."/>
            <person name="Gomez Garrido J."/>
        </authorList>
    </citation>
    <scope>NUCLEOTIDE SEQUENCE [LARGE SCALE GENOMIC DNA]</scope>
</reference>
<feature type="chain" id="PRO_5035751710" description="Peptidase S1 domain-containing protein" evidence="8">
    <location>
        <begin position="25"/>
        <end position="321"/>
    </location>
</feature>
<dbReference type="InterPro" id="IPR018114">
    <property type="entry name" value="TRYPSIN_HIS"/>
</dbReference>
<sequence length="321" mass="34874">MKLFACTLLLLSAALCALSGVADGTTQRISEQKCQEFLERVSRPLTFLPLTAEGTPVVVKVSDCEVNNVQLIVGGEEAKLGEFPYMAALGYGESEPEWKCGGSLISERYVLTAAHCIGQDRPRVVRLGEHDLSTSDDGASPVDYRVQSVIVHPDYSPPSKYNDVALIRLANDVRFTQKIRPACLNTESPYGGSMVIASGWGKVGFTESQSPKLLKVAFPVVREQVCTDLWANTVKVSTATLPRGIDHEIMICAGQLDGEKDTCLGDSGGPLTVRSVNNTCISYVVGITSFGRYCGFRNSPGIYTRVASFLPWIERIVWGAR</sequence>
<protein>
    <recommendedName>
        <fullName evidence="9">Peptidase S1 domain-containing protein</fullName>
    </recommendedName>
</protein>
<dbReference type="PANTHER" id="PTHR24258">
    <property type="entry name" value="SERINE PROTEASE-RELATED"/>
    <property type="match status" value="1"/>
</dbReference>
<name>A0A8S1CBF4_9INSE</name>
<dbReference type="InterPro" id="IPR033116">
    <property type="entry name" value="TRYPSIN_SER"/>
</dbReference>
<dbReference type="Gene3D" id="2.40.10.10">
    <property type="entry name" value="Trypsin-like serine proteases"/>
    <property type="match status" value="1"/>
</dbReference>
<accession>A0A8S1CBF4</accession>
<keyword evidence="2" id="KW-0964">Secreted</keyword>
<dbReference type="SUPFAM" id="SSF50494">
    <property type="entry name" value="Trypsin-like serine proteases"/>
    <property type="match status" value="1"/>
</dbReference>
<gene>
    <name evidence="10" type="ORF">CLODIP_2_CD14420</name>
</gene>
<dbReference type="PROSITE" id="PS50240">
    <property type="entry name" value="TRYPSIN_DOM"/>
    <property type="match status" value="1"/>
</dbReference>
<evidence type="ECO:0000259" key="9">
    <source>
        <dbReference type="PROSITE" id="PS50240"/>
    </source>
</evidence>
<proteinExistence type="predicted"/>
<dbReference type="CDD" id="cd00190">
    <property type="entry name" value="Tryp_SPc"/>
    <property type="match status" value="1"/>
</dbReference>
<dbReference type="PRINTS" id="PR00722">
    <property type="entry name" value="CHYMOTRYPSIN"/>
</dbReference>
<dbReference type="PROSITE" id="PS00135">
    <property type="entry name" value="TRYPSIN_SER"/>
    <property type="match status" value="1"/>
</dbReference>
<dbReference type="OrthoDB" id="6339452at2759"/>
<dbReference type="PANTHER" id="PTHR24258:SF136">
    <property type="entry name" value="GH06673P-RELATED"/>
    <property type="match status" value="1"/>
</dbReference>
<dbReference type="PROSITE" id="PS00134">
    <property type="entry name" value="TRYPSIN_HIS"/>
    <property type="match status" value="1"/>
</dbReference>
<dbReference type="InterPro" id="IPR001314">
    <property type="entry name" value="Peptidase_S1A"/>
</dbReference>
<evidence type="ECO:0000313" key="11">
    <source>
        <dbReference type="Proteomes" id="UP000494165"/>
    </source>
</evidence>
<evidence type="ECO:0000256" key="7">
    <source>
        <dbReference type="RuleBase" id="RU363034"/>
    </source>
</evidence>
<evidence type="ECO:0000256" key="2">
    <source>
        <dbReference type="ARBA" id="ARBA00022525"/>
    </source>
</evidence>